<evidence type="ECO:0000256" key="1">
    <source>
        <dbReference type="SAM" id="MobiDB-lite"/>
    </source>
</evidence>
<evidence type="ECO:0000313" key="2">
    <source>
        <dbReference type="EMBL" id="SHG35140.1"/>
    </source>
</evidence>
<organism evidence="2 3">
    <name type="scientific">Chryseobacterium oranimense</name>
    <dbReference type="NCBI Taxonomy" id="421058"/>
    <lineage>
        <taxon>Bacteria</taxon>
        <taxon>Pseudomonadati</taxon>
        <taxon>Bacteroidota</taxon>
        <taxon>Flavobacteriia</taxon>
        <taxon>Flavobacteriales</taxon>
        <taxon>Weeksellaceae</taxon>
        <taxon>Chryseobacterium group</taxon>
        <taxon>Chryseobacterium</taxon>
    </lineage>
</organism>
<dbReference type="Proteomes" id="UP000184047">
    <property type="component" value="Unassembled WGS sequence"/>
</dbReference>
<protein>
    <submittedName>
        <fullName evidence="2">Uncharacterized protein</fullName>
    </submittedName>
</protein>
<reference evidence="3" key="1">
    <citation type="submission" date="2016-11" db="EMBL/GenBank/DDBJ databases">
        <authorList>
            <person name="Varghese N."/>
            <person name="Submissions S."/>
        </authorList>
    </citation>
    <scope>NUCLEOTIDE SEQUENCE [LARGE SCALE GENOMIC DNA]</scope>
    <source>
        <strain evidence="3">DSM 19055</strain>
    </source>
</reference>
<feature type="region of interest" description="Disordered" evidence="1">
    <location>
        <begin position="254"/>
        <end position="280"/>
    </location>
</feature>
<evidence type="ECO:0000313" key="3">
    <source>
        <dbReference type="Proteomes" id="UP000184047"/>
    </source>
</evidence>
<keyword evidence="3" id="KW-1185">Reference proteome</keyword>
<dbReference type="OrthoDB" id="1259378at2"/>
<dbReference type="AlphaFoldDB" id="A0A1M5J4K7"/>
<accession>A0A1M5J4K7</accession>
<sequence length="442" mass="49459">MRKNFILRLSFMIACSLSLHSCHTEDFQDEISRQSTEKGKLKAFEDFEKRIHTSLSAREGAEDSYAYPFAETLYQVFEKNPEYKKSFQEVFGEVDFGIASQTFGEAEKLVYFPILKNGKLNYILSCAINEKRTDAYYKILEAGEVKEYENVINTFANYYSTISNPTARNEPTYYVDEIVLTWNDPIPWWWYMTYGGANTPVTFPGPSGGSVSVPNPQTHPIGGINNGNDPCGKTKNLMQKQEIKDVVNDLKNHLNSGTGGEKGWRLNKSGPPTPTTENSAHSVNFGDPSTMNGGYHNHTGTKVDMFSANDIDTLLEIVRYQDIGYTENGFLGMVAPNGIHYVMYFNGNHTDLPPSGTFSETDLEILKIKQYRNQGRLLSDTSGIYCNAQTGKLNSTGLEKIFMDSLKAMGLSNKVILQRIDNDGIKTIKQNNDGTIDAVPCV</sequence>
<dbReference type="STRING" id="421058.SAMN05421866_0141"/>
<dbReference type="EMBL" id="FQWT01000001">
    <property type="protein sequence ID" value="SHG35140.1"/>
    <property type="molecule type" value="Genomic_DNA"/>
</dbReference>
<name>A0A1M5J4K7_9FLAO</name>
<proteinExistence type="predicted"/>
<dbReference type="RefSeq" id="WP_073059440.1">
    <property type="nucleotide sequence ID" value="NZ_FQWT01000001.1"/>
</dbReference>
<gene>
    <name evidence="2" type="ORF">SAMN05421866_0141</name>
</gene>